<gene>
    <name evidence="3" type="ORF">TSUD_100350</name>
</gene>
<sequence length="491" mass="54308">MVLLRELDGAKDYPLVIHPVGSDWERQVRAHFTRADGTLNINGYYEEMFGFPYSSSWFESSDSDGSGSDSNCVIISPSEFSSTNPNNRFLIVAYSVATISTSMETSSRFISNDLVSTFRKVVRVSGEGEENRVIIDPVAEGEFVTIVNEKKPHYFYMLSVMSSSDLIARADKPQSLEDYLSKFNVYSLGSTKGSLSYEGEGPKAEAAIAAASVDAMAQMVVEEVGVKGTKRKNQEESSQISVEIPKRKKITNAELEEEEADDEALKIKRVPRSKSLVPPNSSEGGSNDFDSFSVVNESFQKYARTSSLSELDFEDLRQAAIDHHIQGAMLSYYLSTRQELDTIEARNKMESADNSLSALEKEFAAAKSKFEEDLATMKAGQEEVVKAAVKAKDDEVIALKGRVKTLEGELDVTTKETDKATTQRDEASLNVEALTARIESLELEGASQFDDGFRFALEQVKVAFPDVDVIKLDELDSINQIVGLRAYVLIF</sequence>
<evidence type="ECO:0000313" key="3">
    <source>
        <dbReference type="EMBL" id="GAU44385.1"/>
    </source>
</evidence>
<keyword evidence="4" id="KW-1185">Reference proteome</keyword>
<evidence type="ECO:0000256" key="2">
    <source>
        <dbReference type="SAM" id="MobiDB-lite"/>
    </source>
</evidence>
<protein>
    <submittedName>
        <fullName evidence="3">Uncharacterized protein</fullName>
    </submittedName>
</protein>
<keyword evidence="1" id="KW-0175">Coiled coil</keyword>
<dbReference type="EMBL" id="DF974039">
    <property type="protein sequence ID" value="GAU44385.1"/>
    <property type="molecule type" value="Genomic_DNA"/>
</dbReference>
<name>A0A2Z6P7U2_TRISU</name>
<evidence type="ECO:0000313" key="4">
    <source>
        <dbReference type="Proteomes" id="UP000242715"/>
    </source>
</evidence>
<dbReference type="AlphaFoldDB" id="A0A2Z6P7U2"/>
<feature type="coiled-coil region" evidence="1">
    <location>
        <begin position="342"/>
        <end position="369"/>
    </location>
</feature>
<evidence type="ECO:0000256" key="1">
    <source>
        <dbReference type="SAM" id="Coils"/>
    </source>
</evidence>
<proteinExistence type="predicted"/>
<dbReference type="OrthoDB" id="1460665at2759"/>
<feature type="region of interest" description="Disordered" evidence="2">
    <location>
        <begin position="253"/>
        <end position="289"/>
    </location>
</feature>
<organism evidence="3 4">
    <name type="scientific">Trifolium subterraneum</name>
    <name type="common">Subterranean clover</name>
    <dbReference type="NCBI Taxonomy" id="3900"/>
    <lineage>
        <taxon>Eukaryota</taxon>
        <taxon>Viridiplantae</taxon>
        <taxon>Streptophyta</taxon>
        <taxon>Embryophyta</taxon>
        <taxon>Tracheophyta</taxon>
        <taxon>Spermatophyta</taxon>
        <taxon>Magnoliopsida</taxon>
        <taxon>eudicotyledons</taxon>
        <taxon>Gunneridae</taxon>
        <taxon>Pentapetalae</taxon>
        <taxon>rosids</taxon>
        <taxon>fabids</taxon>
        <taxon>Fabales</taxon>
        <taxon>Fabaceae</taxon>
        <taxon>Papilionoideae</taxon>
        <taxon>50 kb inversion clade</taxon>
        <taxon>NPAAA clade</taxon>
        <taxon>Hologalegina</taxon>
        <taxon>IRL clade</taxon>
        <taxon>Trifolieae</taxon>
        <taxon>Trifolium</taxon>
    </lineage>
</organism>
<accession>A0A2Z6P7U2</accession>
<feature type="compositionally biased region" description="Polar residues" evidence="2">
    <location>
        <begin position="278"/>
        <end position="289"/>
    </location>
</feature>
<dbReference type="Proteomes" id="UP000242715">
    <property type="component" value="Unassembled WGS sequence"/>
</dbReference>
<reference evidence="4" key="1">
    <citation type="journal article" date="2017" name="Front. Plant Sci.">
        <title>Climate Clever Clovers: New Paradigm to Reduce the Environmental Footprint of Ruminants by Breeding Low Methanogenic Forages Utilizing Haplotype Variation.</title>
        <authorList>
            <person name="Kaur P."/>
            <person name="Appels R."/>
            <person name="Bayer P.E."/>
            <person name="Keeble-Gagnere G."/>
            <person name="Wang J."/>
            <person name="Hirakawa H."/>
            <person name="Shirasawa K."/>
            <person name="Vercoe P."/>
            <person name="Stefanova K."/>
            <person name="Durmic Z."/>
            <person name="Nichols P."/>
            <person name="Revell C."/>
            <person name="Isobe S.N."/>
            <person name="Edwards D."/>
            <person name="Erskine W."/>
        </authorList>
    </citation>
    <scope>NUCLEOTIDE SEQUENCE [LARGE SCALE GENOMIC DNA]</scope>
    <source>
        <strain evidence="4">cv. Daliak</strain>
    </source>
</reference>